<dbReference type="GO" id="GO:0005543">
    <property type="term" value="F:phospholipid binding"/>
    <property type="evidence" value="ECO:0007669"/>
    <property type="project" value="TreeGrafter"/>
</dbReference>
<dbReference type="PANTHER" id="PTHR33371">
    <property type="entry name" value="INTERMEMBRANE PHOSPHOLIPID TRANSPORT SYSTEM BINDING PROTEIN MLAD-RELATED"/>
    <property type="match status" value="1"/>
</dbReference>
<dbReference type="HOGENOM" id="CLU_982568_0_0_6"/>
<dbReference type="InterPro" id="IPR003399">
    <property type="entry name" value="Mce/MlaD"/>
</dbReference>
<dbReference type="InterPro" id="IPR030970">
    <property type="entry name" value="ABC_MlaD"/>
</dbReference>
<organism evidence="3 4">
    <name type="scientific">Dichelobacter nodosus (strain VCS1703A)</name>
    <dbReference type="NCBI Taxonomy" id="246195"/>
    <lineage>
        <taxon>Bacteria</taxon>
        <taxon>Pseudomonadati</taxon>
        <taxon>Pseudomonadota</taxon>
        <taxon>Gammaproteobacteria</taxon>
        <taxon>Cardiobacteriales</taxon>
        <taxon>Cardiobacteriaceae</taxon>
        <taxon>Dichelobacter</taxon>
    </lineage>
</organism>
<dbReference type="NCBIfam" id="TIGR04430">
    <property type="entry name" value="OM_asym_MlaD"/>
    <property type="match status" value="1"/>
</dbReference>
<keyword evidence="1" id="KW-1133">Transmembrane helix</keyword>
<accession>A5EYC2</accession>
<dbReference type="Proteomes" id="UP000000248">
    <property type="component" value="Chromosome"/>
</dbReference>
<evidence type="ECO:0000313" key="3">
    <source>
        <dbReference type="EMBL" id="ABQ13300.1"/>
    </source>
</evidence>
<keyword evidence="1" id="KW-0812">Transmembrane</keyword>
<evidence type="ECO:0000256" key="1">
    <source>
        <dbReference type="SAM" id="Phobius"/>
    </source>
</evidence>
<dbReference type="KEGG" id="dno:DNO_0857"/>
<gene>
    <name evidence="3" type="ordered locus">DNO_0857</name>
</gene>
<dbReference type="AlphaFoldDB" id="A5EYC2"/>
<dbReference type="GO" id="GO:0005548">
    <property type="term" value="F:phospholipid transporter activity"/>
    <property type="evidence" value="ECO:0007669"/>
    <property type="project" value="TreeGrafter"/>
</dbReference>
<dbReference type="STRING" id="246195.DNO_0857"/>
<dbReference type="eggNOG" id="COG1463">
    <property type="taxonomic scope" value="Bacteria"/>
</dbReference>
<dbReference type="InterPro" id="IPR052336">
    <property type="entry name" value="MlaD_Phospholipid_Transporter"/>
</dbReference>
<dbReference type="OrthoDB" id="9788420at2"/>
<feature type="domain" description="Mce/MlaD" evidence="2">
    <location>
        <begin position="40"/>
        <end position="116"/>
    </location>
</feature>
<dbReference type="EMBL" id="CP000513">
    <property type="protein sequence ID" value="ABQ13300.1"/>
    <property type="molecule type" value="Genomic_DNA"/>
</dbReference>
<sequence>MKKNHGIASVVGFFVLLAVGGLFFLGLKASRLGGFQAQDTYRIYARFGDVSGLGKQAMVSMSGVQIGQISGMTLDPKTAEVVVSLDIDGRFSLPADSTAQILTAGLLGEKYIGILSGESKDVLKQDDTLIRTGGALVLEKLLQQFGGGKGNFYPESSYLLEAKFNDISGLTIDAPVTLAGVQIGRVKSIHLDQETFMAVVQLEIDRQFNRLPIDSSADILSTSIIGGKYIGISVGGESTMLVDGDSFQYTNSSVVLEKLISQFVTGLGKS</sequence>
<keyword evidence="4" id="KW-1185">Reference proteome</keyword>
<dbReference type="Pfam" id="PF02470">
    <property type="entry name" value="MlaD"/>
    <property type="match status" value="2"/>
</dbReference>
<keyword evidence="1" id="KW-0472">Membrane</keyword>
<name>A5EYC2_DICNV</name>
<feature type="domain" description="Mce/MlaD" evidence="2">
    <location>
        <begin position="157"/>
        <end position="234"/>
    </location>
</feature>
<feature type="transmembrane region" description="Helical" evidence="1">
    <location>
        <begin position="6"/>
        <end position="27"/>
    </location>
</feature>
<protein>
    <submittedName>
        <fullName evidence="3">Mce related family protein</fullName>
    </submittedName>
</protein>
<reference evidence="3 4" key="1">
    <citation type="journal article" date="2007" name="Nat. Biotechnol.">
        <title>Genome sequence and identification of candidate vaccine antigens from the animal pathogen Dichelobacter nodosus.</title>
        <authorList>
            <person name="Myers G.S."/>
            <person name="Parker D."/>
            <person name="Al-Hasani K."/>
            <person name="Kennan R.M."/>
            <person name="Seemann T."/>
            <person name="Ren Q."/>
            <person name="Badger J.H."/>
            <person name="Selengut J.D."/>
            <person name="Deboy R.T."/>
            <person name="Tettelin H."/>
            <person name="Boyce J.D."/>
            <person name="McCarl V.P."/>
            <person name="Han X."/>
            <person name="Nelson W.C."/>
            <person name="Madupu R."/>
            <person name="Mohamoud Y."/>
            <person name="Holley T."/>
            <person name="Fedorova N."/>
            <person name="Khouri H."/>
            <person name="Bottomley S.P."/>
            <person name="Whittington R.J."/>
            <person name="Adler B."/>
            <person name="Songer J.G."/>
            <person name="Rood J.I."/>
            <person name="Paulsen I.T."/>
        </authorList>
    </citation>
    <scope>NUCLEOTIDE SEQUENCE [LARGE SCALE GENOMIC DNA]</scope>
    <source>
        <strain evidence="3 4">VCS1703A</strain>
    </source>
</reference>
<evidence type="ECO:0000313" key="4">
    <source>
        <dbReference type="Proteomes" id="UP000000248"/>
    </source>
</evidence>
<evidence type="ECO:0000259" key="2">
    <source>
        <dbReference type="Pfam" id="PF02470"/>
    </source>
</evidence>
<proteinExistence type="predicted"/>
<dbReference type="PANTHER" id="PTHR33371:SF4">
    <property type="entry name" value="INTERMEMBRANE PHOSPHOLIPID TRANSPORT SYSTEM BINDING PROTEIN MLAD"/>
    <property type="match status" value="1"/>
</dbReference>
<dbReference type="RefSeq" id="WP_012031178.1">
    <property type="nucleotide sequence ID" value="NC_009446.1"/>
</dbReference>